<dbReference type="EMBL" id="CP104013">
    <property type="protein sequence ID" value="UYP47471.1"/>
    <property type="molecule type" value="Genomic_DNA"/>
</dbReference>
<gene>
    <name evidence="3" type="ORF">NEF87_003756</name>
</gene>
<sequence>MLTIESPSYADFTQFLFGSSFSLGKIQAGFSGIDKLEKYRMVVIGGPRESQFSEVEIKVLVEFVKKGGSLLIVHDEGGDYGANTNLSALTHHFGFEFSNNIVFDSMNFQGKQTRVIVKDFEAHPTTRNLDGIVQSSACSIKINKIIEADENIHIFPLARSSINAFHTQWDGEEWVKEVDAPRSVLASCTHFYNGRVIALCTVSMFSSLSSAYGYFALSNQDFLTSIFTWLLEPPESVKGLSRDEKLINIPLNYNLFVWLEKLVQEKAWDNIGDIVNFAVKFFKDDYVNIMLMGEERRKRLKAERKKQLIDLQKIADGTERKRQTKLLENESKILNLGGYEVDTVRELEDIMSSLRDITGGEVGNDINFNELKKSPQTPNKNDSVSLSSNKEKKQKENCLEFNQLALDDDKILKKQLSSNTLSVSCEEPGDVPQNTVINEQNMISDDIPIEKNTRRSTLISGKEVSPKMHSLKARADAALDAAMKSLDSFDEFTKKLDAFKTLKDDDDPVK</sequence>
<accession>A0ABY6HVC1</accession>
<dbReference type="Pfam" id="PF23355">
    <property type="entry name" value="IFT52_GIFT"/>
    <property type="match status" value="1"/>
</dbReference>
<reference evidence="3" key="1">
    <citation type="submission" date="2022-09" db="EMBL/GenBank/DDBJ databases">
        <title>Actin cytoskeleton and complex cell architecture in an #Asgard archaeon.</title>
        <authorList>
            <person name="Ponce Toledo R.I."/>
            <person name="Schleper C."/>
            <person name="Rodrigues Oliveira T."/>
            <person name="Wollweber F."/>
            <person name="Xu J."/>
            <person name="Rittmann S."/>
            <person name="Klingl A."/>
            <person name="Pilhofer M."/>
        </authorList>
    </citation>
    <scope>NUCLEOTIDE SEQUENCE</scope>
    <source>
        <strain evidence="3">B-35</strain>
    </source>
</reference>
<evidence type="ECO:0000259" key="2">
    <source>
        <dbReference type="Pfam" id="PF23355"/>
    </source>
</evidence>
<evidence type="ECO:0000256" key="1">
    <source>
        <dbReference type="SAM" id="MobiDB-lite"/>
    </source>
</evidence>
<feature type="domain" description="IFT52 GIFT" evidence="2">
    <location>
        <begin position="34"/>
        <end position="106"/>
    </location>
</feature>
<dbReference type="Proteomes" id="UP001208689">
    <property type="component" value="Chromosome"/>
</dbReference>
<feature type="compositionally biased region" description="Polar residues" evidence="1">
    <location>
        <begin position="374"/>
        <end position="388"/>
    </location>
</feature>
<proteinExistence type="predicted"/>
<organism evidence="3 4">
    <name type="scientific">Candidatus Lokiarchaeum ossiferum</name>
    <dbReference type="NCBI Taxonomy" id="2951803"/>
    <lineage>
        <taxon>Archaea</taxon>
        <taxon>Promethearchaeati</taxon>
        <taxon>Promethearchaeota</taxon>
        <taxon>Promethearchaeia</taxon>
        <taxon>Promethearchaeales</taxon>
        <taxon>Promethearchaeaceae</taxon>
        <taxon>Candidatus Lokiarchaeum</taxon>
    </lineage>
</organism>
<keyword evidence="4" id="KW-1185">Reference proteome</keyword>
<dbReference type="InterPro" id="IPR055458">
    <property type="entry name" value="IFT52_GIFT"/>
</dbReference>
<dbReference type="SUPFAM" id="SSF52317">
    <property type="entry name" value="Class I glutamine amidotransferase-like"/>
    <property type="match status" value="1"/>
</dbReference>
<dbReference type="InterPro" id="IPR029062">
    <property type="entry name" value="Class_I_gatase-like"/>
</dbReference>
<evidence type="ECO:0000313" key="4">
    <source>
        <dbReference type="Proteomes" id="UP001208689"/>
    </source>
</evidence>
<feature type="region of interest" description="Disordered" evidence="1">
    <location>
        <begin position="369"/>
        <end position="392"/>
    </location>
</feature>
<protein>
    <recommendedName>
        <fullName evidence="2">IFT52 GIFT domain-containing protein</fullName>
    </recommendedName>
</protein>
<evidence type="ECO:0000313" key="3">
    <source>
        <dbReference type="EMBL" id="UYP47471.1"/>
    </source>
</evidence>
<name>A0ABY6HVC1_9ARCH</name>